<name>A0ABW1WVP3_9HYPH</name>
<sequence>MMKDLKRSGLTREQWSAMTLYEKFEQVVIFVLSAIIAVIVVASVWALMREVVNRLVLGAFDTLDYELCRILGDGGGQAAR</sequence>
<proteinExistence type="predicted"/>
<evidence type="ECO:0000256" key="1">
    <source>
        <dbReference type="SAM" id="Phobius"/>
    </source>
</evidence>
<gene>
    <name evidence="2" type="ORF">ACFQDP_19685</name>
</gene>
<evidence type="ECO:0000313" key="3">
    <source>
        <dbReference type="Proteomes" id="UP001596237"/>
    </source>
</evidence>
<organism evidence="2 3">
    <name type="scientific">Methylorubrum zatmanii</name>
    <dbReference type="NCBI Taxonomy" id="29429"/>
    <lineage>
        <taxon>Bacteria</taxon>
        <taxon>Pseudomonadati</taxon>
        <taxon>Pseudomonadota</taxon>
        <taxon>Alphaproteobacteria</taxon>
        <taxon>Hyphomicrobiales</taxon>
        <taxon>Methylobacteriaceae</taxon>
        <taxon>Methylorubrum</taxon>
    </lineage>
</organism>
<keyword evidence="1" id="KW-1133">Transmembrane helix</keyword>
<keyword evidence="1" id="KW-0812">Transmembrane</keyword>
<dbReference type="EMBL" id="JBHSTT010000079">
    <property type="protein sequence ID" value="MFC6391533.1"/>
    <property type="molecule type" value="Genomic_DNA"/>
</dbReference>
<evidence type="ECO:0000313" key="2">
    <source>
        <dbReference type="EMBL" id="MFC6391533.1"/>
    </source>
</evidence>
<dbReference type="RefSeq" id="WP_378741444.1">
    <property type="nucleotide sequence ID" value="NZ_JBHSTT010000079.1"/>
</dbReference>
<accession>A0ABW1WVP3</accession>
<dbReference type="Proteomes" id="UP001596237">
    <property type="component" value="Unassembled WGS sequence"/>
</dbReference>
<keyword evidence="3" id="KW-1185">Reference proteome</keyword>
<feature type="transmembrane region" description="Helical" evidence="1">
    <location>
        <begin position="27"/>
        <end position="48"/>
    </location>
</feature>
<comment type="caution">
    <text evidence="2">The sequence shown here is derived from an EMBL/GenBank/DDBJ whole genome shotgun (WGS) entry which is preliminary data.</text>
</comment>
<reference evidence="3" key="1">
    <citation type="journal article" date="2019" name="Int. J. Syst. Evol. Microbiol.">
        <title>The Global Catalogue of Microorganisms (GCM) 10K type strain sequencing project: providing services to taxonomists for standard genome sequencing and annotation.</title>
        <authorList>
            <consortium name="The Broad Institute Genomics Platform"/>
            <consortium name="The Broad Institute Genome Sequencing Center for Infectious Disease"/>
            <person name="Wu L."/>
            <person name="Ma J."/>
        </authorList>
    </citation>
    <scope>NUCLEOTIDE SEQUENCE [LARGE SCALE GENOMIC DNA]</scope>
    <source>
        <strain evidence="3">CCUG 36916</strain>
    </source>
</reference>
<keyword evidence="1" id="KW-0472">Membrane</keyword>
<protein>
    <submittedName>
        <fullName evidence="2">Uncharacterized protein</fullName>
    </submittedName>
</protein>